<evidence type="ECO:0000256" key="1">
    <source>
        <dbReference type="SAM" id="MobiDB-lite"/>
    </source>
</evidence>
<reference evidence="2 3" key="1">
    <citation type="submission" date="2024-09" db="EMBL/GenBank/DDBJ databases">
        <title>Itraconazole resistance in Madurella fahalii resulting from another homologue of gene encoding cytochrome P450 14-alpha sterol demethylase (CYP51).</title>
        <authorList>
            <person name="Yoshioka I."/>
            <person name="Fahal A.H."/>
            <person name="Kaneko S."/>
            <person name="Yaguchi T."/>
        </authorList>
    </citation>
    <scope>NUCLEOTIDE SEQUENCE [LARGE SCALE GENOMIC DNA]</scope>
    <source>
        <strain evidence="2 3">IFM 68171</strain>
    </source>
</reference>
<keyword evidence="3" id="KW-1185">Reference proteome</keyword>
<evidence type="ECO:0000313" key="2">
    <source>
        <dbReference type="EMBL" id="GAB1319317.1"/>
    </source>
</evidence>
<evidence type="ECO:0000313" key="3">
    <source>
        <dbReference type="Proteomes" id="UP001628179"/>
    </source>
</evidence>
<name>A0ABQ0GNG9_9PEZI</name>
<dbReference type="GeneID" id="98180269"/>
<gene>
    <name evidence="2" type="ORF">MFIFM68171_09527</name>
</gene>
<comment type="caution">
    <text evidence="2">The sequence shown here is derived from an EMBL/GenBank/DDBJ whole genome shotgun (WGS) entry which is preliminary data.</text>
</comment>
<feature type="compositionally biased region" description="Gly residues" evidence="1">
    <location>
        <begin position="122"/>
        <end position="142"/>
    </location>
</feature>
<dbReference type="RefSeq" id="XP_070921047.1">
    <property type="nucleotide sequence ID" value="XM_071064946.1"/>
</dbReference>
<proteinExistence type="predicted"/>
<organism evidence="2 3">
    <name type="scientific">Madurella fahalii</name>
    <dbReference type="NCBI Taxonomy" id="1157608"/>
    <lineage>
        <taxon>Eukaryota</taxon>
        <taxon>Fungi</taxon>
        <taxon>Dikarya</taxon>
        <taxon>Ascomycota</taxon>
        <taxon>Pezizomycotina</taxon>
        <taxon>Sordariomycetes</taxon>
        <taxon>Sordariomycetidae</taxon>
        <taxon>Sordariales</taxon>
        <taxon>Sordariales incertae sedis</taxon>
        <taxon>Madurella</taxon>
    </lineage>
</organism>
<protein>
    <submittedName>
        <fullName evidence="2">Uncharacterized protein</fullName>
    </submittedName>
</protein>
<accession>A0ABQ0GNG9</accession>
<dbReference type="Proteomes" id="UP001628179">
    <property type="component" value="Unassembled WGS sequence"/>
</dbReference>
<sequence length="176" mass="18296">MGSSDPQDISFQYCVSNEWFDRTEEDDLTVGEFIAWVTNRHQIPGLVSLSCSGKTLTDRYAILGDVLREEKTLHVNSDRTIAVAAGGVAMGGEAYTKHGVASATGGLGMGGRVDASGKVIGGRALGGRGQGEKGQGGEGWGGMASNPKGGEVKSGRGTGGEFEVANGQKGWSFPWK</sequence>
<feature type="region of interest" description="Disordered" evidence="1">
    <location>
        <begin position="122"/>
        <end position="176"/>
    </location>
</feature>
<dbReference type="EMBL" id="BAAFSV010000005">
    <property type="protein sequence ID" value="GAB1319317.1"/>
    <property type="molecule type" value="Genomic_DNA"/>
</dbReference>